<evidence type="ECO:0000313" key="1">
    <source>
        <dbReference type="EMBL" id="QIN96627.1"/>
    </source>
</evidence>
<reference evidence="1 2" key="1">
    <citation type="submission" date="2020-01" db="EMBL/GenBank/DDBJ databases">
        <title>Novel CRESS-DNA virus.</title>
        <authorList>
            <person name="Liu Q."/>
            <person name="Shan T."/>
            <person name="Yang S."/>
            <person name="Zhang W."/>
        </authorList>
    </citation>
    <scope>NUCLEOTIDE SEQUENCE [LARGE SCALE GENOMIC DNA]</scope>
    <source>
        <strain evidence="1">Bpk075sma01</strain>
    </source>
</reference>
<sequence length="241" mass="28634">MMTIPQTVPKKLLRIMIENNDCKKWIIGKEEGKNGYKHYQIRLSTSNPEFFDWCKKYVPQAHIEECTDKWEYERKEGRYWASWDKVETRKERFGEPKGWQRTALKRLRTQNDRQVDVWYDPVGNRGKSWLAGHLFETCGACIVPRDWNNPSEITNYLVHNYNDEPIIVIDIPRETDIPKGFYATVEMIKDGLIGTTKWEGKMRNIRGVKILILTNKMMDLKKLSKDRWRLNGINTENAQMF</sequence>
<dbReference type="Gene3D" id="3.40.1310.20">
    <property type="match status" value="1"/>
</dbReference>
<dbReference type="KEGG" id="vg:80536724"/>
<dbReference type="Proteomes" id="UP000678037">
    <property type="component" value="Segment"/>
</dbReference>
<keyword evidence="2" id="KW-1185">Reference proteome</keyword>
<dbReference type="GeneID" id="80536724"/>
<protein>
    <submittedName>
        <fullName evidence="1">Replication-associated protein</fullName>
    </submittedName>
</protein>
<dbReference type="EMBL" id="MN928919">
    <property type="protein sequence ID" value="QIN96627.1"/>
    <property type="molecule type" value="Genomic_DNA"/>
</dbReference>
<accession>A0A6G8R5D6</accession>
<evidence type="ECO:0000313" key="2">
    <source>
        <dbReference type="Proteomes" id="UP000678037"/>
    </source>
</evidence>
<name>A0A6G8R5D6_9VIRU</name>
<proteinExistence type="predicted"/>
<dbReference type="RefSeq" id="YP_010798500.1">
    <property type="nucleotide sequence ID" value="NC_076482.1"/>
</dbReference>
<organism evidence="1 2">
    <name type="scientific">Smacoviridae sp</name>
    <dbReference type="NCBI Taxonomy" id="2715094"/>
    <lineage>
        <taxon>Viruses</taxon>
        <taxon>Monodnaviria</taxon>
        <taxon>Shotokuvirae</taxon>
        <taxon>Cressdnaviricota</taxon>
        <taxon>Arfiviricetes</taxon>
        <taxon>Cremevirales</taxon>
        <taxon>Smacoviridae</taxon>
    </lineage>
</organism>